<evidence type="ECO:0000256" key="1">
    <source>
        <dbReference type="ARBA" id="ARBA00022723"/>
    </source>
</evidence>
<dbReference type="PANTHER" id="PTHR33542">
    <property type="entry name" value="SIROHYDROCHLORIN FERROCHELATASE, CHLOROPLASTIC"/>
    <property type="match status" value="1"/>
</dbReference>
<dbReference type="GO" id="GO:0046872">
    <property type="term" value="F:metal ion binding"/>
    <property type="evidence" value="ECO:0007669"/>
    <property type="project" value="UniProtKB-KW"/>
</dbReference>
<dbReference type="OrthoDB" id="9797895at2"/>
<evidence type="ECO:0000313" key="3">
    <source>
        <dbReference type="EMBL" id="EMS81644.1"/>
    </source>
</evidence>
<evidence type="ECO:0000313" key="4">
    <source>
        <dbReference type="Proteomes" id="UP000014216"/>
    </source>
</evidence>
<evidence type="ECO:0000256" key="2">
    <source>
        <dbReference type="ARBA" id="ARBA00023239"/>
    </source>
</evidence>
<dbReference type="Gene3D" id="3.40.50.1400">
    <property type="match status" value="1"/>
</dbReference>
<dbReference type="RefSeq" id="WP_006964408.1">
    <property type="nucleotide sequence ID" value="NZ_APJX01000001.1"/>
</dbReference>
<dbReference type="AlphaFoldDB" id="S0G6H6"/>
<keyword evidence="4" id="KW-1185">Reference proteome</keyword>
<sequence length="124" mass="13539">MKTIILAAHGSRQKASAAEVAALAKKLDTKVKTNDSNDIHQVVHAFLQFCDPSLETVIQELADSGVDEMVIFPFFISAGSHVQTDIPRAVETARQKHPTVRFHITRHLGILDAVEDLILGEVTG</sequence>
<keyword evidence="1" id="KW-0479">Metal-binding</keyword>
<proteinExistence type="predicted"/>
<reference evidence="3 4" key="1">
    <citation type="journal article" date="2013" name="Genome Announc.">
        <title>Draft Genome Sequence of Desulfotignum phosphitoxidans DSM 13687 Strain FiPS-3.</title>
        <authorList>
            <person name="Poehlein A."/>
            <person name="Daniel R."/>
            <person name="Simeonova D.D."/>
        </authorList>
    </citation>
    <scope>NUCLEOTIDE SEQUENCE [LARGE SCALE GENOMIC DNA]</scope>
    <source>
        <strain evidence="3 4">DSM 13687</strain>
    </source>
</reference>
<organism evidence="3 4">
    <name type="scientific">Desulfotignum phosphitoxidans DSM 13687</name>
    <dbReference type="NCBI Taxonomy" id="1286635"/>
    <lineage>
        <taxon>Bacteria</taxon>
        <taxon>Pseudomonadati</taxon>
        <taxon>Thermodesulfobacteriota</taxon>
        <taxon>Desulfobacteria</taxon>
        <taxon>Desulfobacterales</taxon>
        <taxon>Desulfobacteraceae</taxon>
        <taxon>Desulfotignum</taxon>
    </lineage>
</organism>
<dbReference type="InterPro" id="IPR002762">
    <property type="entry name" value="CbiX-like"/>
</dbReference>
<accession>S0G6H6</accession>
<dbReference type="Proteomes" id="UP000014216">
    <property type="component" value="Unassembled WGS sequence"/>
</dbReference>
<comment type="caution">
    <text evidence="3">The sequence shown here is derived from an EMBL/GenBank/DDBJ whole genome shotgun (WGS) entry which is preliminary data.</text>
</comment>
<dbReference type="EMBL" id="APJX01000001">
    <property type="protein sequence ID" value="EMS81644.1"/>
    <property type="molecule type" value="Genomic_DNA"/>
</dbReference>
<dbReference type="PANTHER" id="PTHR33542:SF3">
    <property type="entry name" value="SIROHYDROCHLORIN FERROCHELATASE, CHLOROPLASTIC"/>
    <property type="match status" value="1"/>
</dbReference>
<dbReference type="SUPFAM" id="SSF53800">
    <property type="entry name" value="Chelatase"/>
    <property type="match status" value="1"/>
</dbReference>
<dbReference type="GO" id="GO:0016829">
    <property type="term" value="F:lyase activity"/>
    <property type="evidence" value="ECO:0007669"/>
    <property type="project" value="UniProtKB-KW"/>
</dbReference>
<protein>
    <submittedName>
        <fullName evidence="3">Sirohydrochlorin cobaltochelatase CbiX</fullName>
    </submittedName>
</protein>
<name>S0G6H6_9BACT</name>
<dbReference type="Pfam" id="PF01903">
    <property type="entry name" value="CbiX"/>
    <property type="match status" value="1"/>
</dbReference>
<gene>
    <name evidence="3" type="primary">cbiX</name>
    <name evidence="3" type="ORF">Dpo_1c07850</name>
</gene>
<dbReference type="InterPro" id="IPR050963">
    <property type="entry name" value="Sirohydro_Cobaltochel/CbiX"/>
</dbReference>
<dbReference type="CDD" id="cd03416">
    <property type="entry name" value="CbiX_SirB_N"/>
    <property type="match status" value="1"/>
</dbReference>
<keyword evidence="2" id="KW-0456">Lyase</keyword>